<dbReference type="CDD" id="cd00093">
    <property type="entry name" value="HTH_XRE"/>
    <property type="match status" value="1"/>
</dbReference>
<accession>A0A219YBG2</accession>
<organism evidence="2 3">
    <name type="scientific">Aeromonas phage 51</name>
    <dbReference type="NCBI Taxonomy" id="1932901"/>
    <lineage>
        <taxon>Viruses</taxon>
        <taxon>Duplodnaviria</taxon>
        <taxon>Heunggongvirae</taxon>
        <taxon>Uroviricota</taxon>
        <taxon>Caudoviricetes</taxon>
        <taxon>Popoffvirus</taxon>
        <taxon>Popoffvirus pv56</taxon>
    </lineage>
</organism>
<proteinExistence type="predicted"/>
<dbReference type="Pfam" id="PF01381">
    <property type="entry name" value="HTH_3"/>
    <property type="match status" value="1"/>
</dbReference>
<dbReference type="SUPFAM" id="SSF47413">
    <property type="entry name" value="lambda repressor-like DNA-binding domains"/>
    <property type="match status" value="1"/>
</dbReference>
<dbReference type="GO" id="GO:0003677">
    <property type="term" value="F:DNA binding"/>
    <property type="evidence" value="ECO:0007669"/>
    <property type="project" value="InterPro"/>
</dbReference>
<name>A0A219YBG2_9CAUD</name>
<dbReference type="Gene3D" id="1.10.260.40">
    <property type="entry name" value="lambda repressor-like DNA-binding domains"/>
    <property type="match status" value="1"/>
</dbReference>
<dbReference type="SMART" id="SM00530">
    <property type="entry name" value="HTH_XRE"/>
    <property type="match status" value="1"/>
</dbReference>
<dbReference type="InterPro" id="IPR010982">
    <property type="entry name" value="Lambda_DNA-bd_dom_sf"/>
</dbReference>
<evidence type="ECO:0000313" key="2">
    <source>
        <dbReference type="EMBL" id="APU01295.1"/>
    </source>
</evidence>
<evidence type="ECO:0000259" key="1">
    <source>
        <dbReference type="PROSITE" id="PS50943"/>
    </source>
</evidence>
<dbReference type="InterPro" id="IPR001387">
    <property type="entry name" value="Cro/C1-type_HTH"/>
</dbReference>
<dbReference type="PROSITE" id="PS50943">
    <property type="entry name" value="HTH_CROC1"/>
    <property type="match status" value="1"/>
</dbReference>
<protein>
    <recommendedName>
        <fullName evidence="1">HTH cro/C1-type domain-containing protein</fullName>
    </recommendedName>
</protein>
<dbReference type="EMBL" id="KY290953">
    <property type="protein sequence ID" value="APU01295.1"/>
    <property type="molecule type" value="Genomic_DNA"/>
</dbReference>
<dbReference type="Proteomes" id="UP000225772">
    <property type="component" value="Segment"/>
</dbReference>
<sequence length="58" mass="6463">MLPEQIKQARQSLGLSVNAMAQRLGIDRNTYGKWERGEQRAPAIAATAIRWLVAGKIE</sequence>
<feature type="domain" description="HTH cro/C1-type" evidence="1">
    <location>
        <begin position="6"/>
        <end position="38"/>
    </location>
</feature>
<reference evidence="2 3" key="1">
    <citation type="journal article" date="2017" name="Sci. Rep.">
        <title>Characterization and diversity of phages infecting Aeromonas salmonicida subsp. salmonicida.</title>
        <authorList>
            <person name="Vincent A.T."/>
            <person name="Paquet V.E."/>
            <person name="Bernatchez A."/>
            <person name="Tremblay D.M."/>
            <person name="Moineau S."/>
            <person name="Charette S.J."/>
        </authorList>
    </citation>
    <scope>NUCLEOTIDE SEQUENCE [LARGE SCALE GENOMIC DNA]</scope>
</reference>
<evidence type="ECO:0000313" key="3">
    <source>
        <dbReference type="Proteomes" id="UP000225772"/>
    </source>
</evidence>